<accession>A0A9P4QR80</accession>
<dbReference type="Proteomes" id="UP000799444">
    <property type="component" value="Unassembled WGS sequence"/>
</dbReference>
<keyword evidence="2" id="KW-0812">Transmembrane</keyword>
<feature type="region of interest" description="Disordered" evidence="1">
    <location>
        <begin position="1"/>
        <end position="43"/>
    </location>
</feature>
<feature type="transmembrane region" description="Helical" evidence="2">
    <location>
        <begin position="537"/>
        <end position="562"/>
    </location>
</feature>
<feature type="compositionally biased region" description="Basic and acidic residues" evidence="1">
    <location>
        <begin position="1"/>
        <end position="11"/>
    </location>
</feature>
<dbReference type="AlphaFoldDB" id="A0A9P4QR80"/>
<organism evidence="3 4">
    <name type="scientific">Polyplosphaeria fusca</name>
    <dbReference type="NCBI Taxonomy" id="682080"/>
    <lineage>
        <taxon>Eukaryota</taxon>
        <taxon>Fungi</taxon>
        <taxon>Dikarya</taxon>
        <taxon>Ascomycota</taxon>
        <taxon>Pezizomycotina</taxon>
        <taxon>Dothideomycetes</taxon>
        <taxon>Pleosporomycetidae</taxon>
        <taxon>Pleosporales</taxon>
        <taxon>Tetraplosphaeriaceae</taxon>
        <taxon>Polyplosphaeria</taxon>
    </lineage>
</organism>
<proteinExistence type="predicted"/>
<comment type="caution">
    <text evidence="3">The sequence shown here is derived from an EMBL/GenBank/DDBJ whole genome shotgun (WGS) entry which is preliminary data.</text>
</comment>
<dbReference type="OrthoDB" id="5139479at2759"/>
<evidence type="ECO:0000313" key="4">
    <source>
        <dbReference type="Proteomes" id="UP000799444"/>
    </source>
</evidence>
<gene>
    <name evidence="3" type="ORF">EJ04DRAFT_475754</name>
</gene>
<sequence>MAQERHAKQDADYQPLYIQDQVDDHQRQHQHGDFPRPEQTKNPIASTEYLSSSQLSYSEPYTPAHYPRSQKSSSIFSATGYLLFLVVVSTLLFVFTSWFVQAAFSGEVGVRVSQAFGKLLKWEVGDALAVLRVSQGVLSACTTLALMNAFELLQWALASRDRGISVPSFLGLSPTTAPWGVAMIALSKASRLPERLWGLIRVALLAAIWLAGIVIFVRASVMTAYDTGYTYDVTAGVGQFNGSYVPRYLEKIKAVEPSYRFQIVPSTILAWSYSLVWNSLHVISGTPIDCKDCDAYLLTGGVIMTTPWLPEGYDRYPLVNIDKAPATQVQFKRGMDSSDGFTDENCSTYGSSGNITLGMKVCINKSKASPGSYVAGLYVCSNGTANNACSQPGSLPNLTTTMSVYGLSAAAISARSNFSIMSAQQSHLSILNPNIDLEGYKAALDWILDFNATNLPPTSAIAEHFWNAQDQISSPYWSSELTRTFQSLLTFPLWFFNPNNYGNPDLEVRDVVQNLPPQHYVKASLTRPFTKIVLDKGMFVAFAVLEGLSILFIWALLIWLWITKPRLPQITSYPLVDFAFKAKEPGYTGEGFGPRRAGIYEADGQELRRRMRDVRVTLRRDEGASM</sequence>
<protein>
    <submittedName>
        <fullName evidence="3">Uncharacterized protein</fullName>
    </submittedName>
</protein>
<evidence type="ECO:0000313" key="3">
    <source>
        <dbReference type="EMBL" id="KAF2729382.1"/>
    </source>
</evidence>
<feature type="transmembrane region" description="Helical" evidence="2">
    <location>
        <begin position="78"/>
        <end position="100"/>
    </location>
</feature>
<evidence type="ECO:0000256" key="2">
    <source>
        <dbReference type="SAM" id="Phobius"/>
    </source>
</evidence>
<evidence type="ECO:0000256" key="1">
    <source>
        <dbReference type="SAM" id="MobiDB-lite"/>
    </source>
</evidence>
<feature type="transmembrane region" description="Helical" evidence="2">
    <location>
        <begin position="198"/>
        <end position="217"/>
    </location>
</feature>
<feature type="transmembrane region" description="Helical" evidence="2">
    <location>
        <begin position="169"/>
        <end position="186"/>
    </location>
</feature>
<keyword evidence="2" id="KW-1133">Transmembrane helix</keyword>
<feature type="compositionally biased region" description="Basic and acidic residues" evidence="1">
    <location>
        <begin position="22"/>
        <end position="39"/>
    </location>
</feature>
<feature type="transmembrane region" description="Helical" evidence="2">
    <location>
        <begin position="137"/>
        <end position="157"/>
    </location>
</feature>
<name>A0A9P4QR80_9PLEO</name>
<keyword evidence="4" id="KW-1185">Reference proteome</keyword>
<dbReference type="EMBL" id="ML996247">
    <property type="protein sequence ID" value="KAF2729382.1"/>
    <property type="molecule type" value="Genomic_DNA"/>
</dbReference>
<reference evidence="3" key="1">
    <citation type="journal article" date="2020" name="Stud. Mycol.">
        <title>101 Dothideomycetes genomes: a test case for predicting lifestyles and emergence of pathogens.</title>
        <authorList>
            <person name="Haridas S."/>
            <person name="Albert R."/>
            <person name="Binder M."/>
            <person name="Bloem J."/>
            <person name="Labutti K."/>
            <person name="Salamov A."/>
            <person name="Andreopoulos B."/>
            <person name="Baker S."/>
            <person name="Barry K."/>
            <person name="Bills G."/>
            <person name="Bluhm B."/>
            <person name="Cannon C."/>
            <person name="Castanera R."/>
            <person name="Culley D."/>
            <person name="Daum C."/>
            <person name="Ezra D."/>
            <person name="Gonzalez J."/>
            <person name="Henrissat B."/>
            <person name="Kuo A."/>
            <person name="Liang C."/>
            <person name="Lipzen A."/>
            <person name="Lutzoni F."/>
            <person name="Magnuson J."/>
            <person name="Mondo S."/>
            <person name="Nolan M."/>
            <person name="Ohm R."/>
            <person name="Pangilinan J."/>
            <person name="Park H.-J."/>
            <person name="Ramirez L."/>
            <person name="Alfaro M."/>
            <person name="Sun H."/>
            <person name="Tritt A."/>
            <person name="Yoshinaga Y."/>
            <person name="Zwiers L.-H."/>
            <person name="Turgeon B."/>
            <person name="Goodwin S."/>
            <person name="Spatafora J."/>
            <person name="Crous P."/>
            <person name="Grigoriev I."/>
        </authorList>
    </citation>
    <scope>NUCLEOTIDE SEQUENCE</scope>
    <source>
        <strain evidence="3">CBS 125425</strain>
    </source>
</reference>
<keyword evidence="2" id="KW-0472">Membrane</keyword>